<keyword evidence="2" id="KW-0503">Monooxygenase</keyword>
<proteinExistence type="predicted"/>
<dbReference type="PROSITE" id="PS51725">
    <property type="entry name" value="ABM"/>
    <property type="match status" value="1"/>
</dbReference>
<dbReference type="RefSeq" id="WP_186877498.1">
    <property type="nucleotide sequence ID" value="NZ_JACOPN010000001.1"/>
</dbReference>
<dbReference type="SUPFAM" id="SSF54909">
    <property type="entry name" value="Dimeric alpha+beta barrel"/>
    <property type="match status" value="1"/>
</dbReference>
<dbReference type="GO" id="GO:0004497">
    <property type="term" value="F:monooxygenase activity"/>
    <property type="evidence" value="ECO:0007669"/>
    <property type="project" value="UniProtKB-KW"/>
</dbReference>
<dbReference type="Gene3D" id="3.30.70.100">
    <property type="match status" value="1"/>
</dbReference>
<feature type="domain" description="ABM" evidence="1">
    <location>
        <begin position="2"/>
        <end position="94"/>
    </location>
</feature>
<keyword evidence="3" id="KW-1185">Reference proteome</keyword>
<evidence type="ECO:0000259" key="1">
    <source>
        <dbReference type="PROSITE" id="PS51725"/>
    </source>
</evidence>
<protein>
    <submittedName>
        <fullName evidence="2">Antibiotic biosynthesis monooxygenase</fullName>
    </submittedName>
</protein>
<reference evidence="2" key="1">
    <citation type="submission" date="2020-08" db="EMBL/GenBank/DDBJ databases">
        <title>Genome public.</title>
        <authorList>
            <person name="Liu C."/>
            <person name="Sun Q."/>
        </authorList>
    </citation>
    <scope>NUCLEOTIDE SEQUENCE</scope>
    <source>
        <strain evidence="2">BX5</strain>
    </source>
</reference>
<comment type="caution">
    <text evidence="2">The sequence shown here is derived from an EMBL/GenBank/DDBJ whole genome shotgun (WGS) entry which is preliminary data.</text>
</comment>
<dbReference type="InterPro" id="IPR011008">
    <property type="entry name" value="Dimeric_a/b-barrel"/>
</dbReference>
<accession>A0A8J6IVH6</accession>
<sequence>MLKVHVKYHLKPGTQADFLAGVTEKTLQDAVLNENGCLKYEYIPAEGIPDLVLLEEEWTSLQAQQTHLKQPHMARIAELKDQYMDHMDLDMEEV</sequence>
<organism evidence="2 3">
    <name type="scientific">Flintibacter faecis</name>
    <dbReference type="NCBI Taxonomy" id="2763047"/>
    <lineage>
        <taxon>Bacteria</taxon>
        <taxon>Bacillati</taxon>
        <taxon>Bacillota</taxon>
        <taxon>Clostridia</taxon>
        <taxon>Eubacteriales</taxon>
        <taxon>Flintibacter</taxon>
    </lineage>
</organism>
<dbReference type="Pfam" id="PF03992">
    <property type="entry name" value="ABM"/>
    <property type="match status" value="1"/>
</dbReference>
<dbReference type="EMBL" id="JACOPN010000001">
    <property type="protein sequence ID" value="MBC5715999.1"/>
    <property type="molecule type" value="Genomic_DNA"/>
</dbReference>
<name>A0A8J6IVH6_9FIRM</name>
<dbReference type="Proteomes" id="UP000602260">
    <property type="component" value="Unassembled WGS sequence"/>
</dbReference>
<dbReference type="InterPro" id="IPR007138">
    <property type="entry name" value="ABM_dom"/>
</dbReference>
<gene>
    <name evidence="2" type="ORF">H8S55_01430</name>
</gene>
<evidence type="ECO:0000313" key="3">
    <source>
        <dbReference type="Proteomes" id="UP000602260"/>
    </source>
</evidence>
<evidence type="ECO:0000313" key="2">
    <source>
        <dbReference type="EMBL" id="MBC5715999.1"/>
    </source>
</evidence>
<keyword evidence="2" id="KW-0560">Oxidoreductase</keyword>
<dbReference type="AlphaFoldDB" id="A0A8J6IVH6"/>